<keyword evidence="2" id="KW-1185">Reference proteome</keyword>
<sequence length="137" mass="15366">MPSFNVDAKANIESELTSPSESVCANICSKYCFGVPKPIDIFWKVGHKASGAINSERRWPQVIKMIALGKQHWIGPFYCFFFADSFSTTNRRLEGGAEVTTCRSMTNGVTPSDLTRGRLNEDPSLCDDDLLRVRLLW</sequence>
<reference evidence="1 2" key="1">
    <citation type="submission" date="2021-06" db="EMBL/GenBank/DDBJ databases">
        <title>Caerostris darwini draft genome.</title>
        <authorList>
            <person name="Kono N."/>
            <person name="Arakawa K."/>
        </authorList>
    </citation>
    <scope>NUCLEOTIDE SEQUENCE [LARGE SCALE GENOMIC DNA]</scope>
</reference>
<evidence type="ECO:0000313" key="1">
    <source>
        <dbReference type="EMBL" id="GIY82883.1"/>
    </source>
</evidence>
<dbReference type="Proteomes" id="UP001054837">
    <property type="component" value="Unassembled WGS sequence"/>
</dbReference>
<organism evidence="1 2">
    <name type="scientific">Caerostris darwini</name>
    <dbReference type="NCBI Taxonomy" id="1538125"/>
    <lineage>
        <taxon>Eukaryota</taxon>
        <taxon>Metazoa</taxon>
        <taxon>Ecdysozoa</taxon>
        <taxon>Arthropoda</taxon>
        <taxon>Chelicerata</taxon>
        <taxon>Arachnida</taxon>
        <taxon>Araneae</taxon>
        <taxon>Araneomorphae</taxon>
        <taxon>Entelegynae</taxon>
        <taxon>Araneoidea</taxon>
        <taxon>Araneidae</taxon>
        <taxon>Caerostris</taxon>
    </lineage>
</organism>
<name>A0AAV4WKN2_9ARAC</name>
<gene>
    <name evidence="1" type="ORF">CDAR_526991</name>
</gene>
<dbReference type="EMBL" id="BPLQ01014754">
    <property type="protein sequence ID" value="GIY82883.1"/>
    <property type="molecule type" value="Genomic_DNA"/>
</dbReference>
<comment type="caution">
    <text evidence="1">The sequence shown here is derived from an EMBL/GenBank/DDBJ whole genome shotgun (WGS) entry which is preliminary data.</text>
</comment>
<dbReference type="AlphaFoldDB" id="A0AAV4WKN2"/>
<protein>
    <submittedName>
        <fullName evidence="1">Uncharacterized protein</fullName>
    </submittedName>
</protein>
<evidence type="ECO:0000313" key="2">
    <source>
        <dbReference type="Proteomes" id="UP001054837"/>
    </source>
</evidence>
<accession>A0AAV4WKN2</accession>
<proteinExistence type="predicted"/>